<evidence type="ECO:0000256" key="2">
    <source>
        <dbReference type="ARBA" id="ARBA00022741"/>
    </source>
</evidence>
<feature type="domain" description="ABC transporter" evidence="4">
    <location>
        <begin position="20"/>
        <end position="253"/>
    </location>
</feature>
<dbReference type="eggNOG" id="COG0411">
    <property type="taxonomic scope" value="Bacteria"/>
</dbReference>
<dbReference type="GO" id="GO:0005304">
    <property type="term" value="F:L-valine transmembrane transporter activity"/>
    <property type="evidence" value="ECO:0007669"/>
    <property type="project" value="TreeGrafter"/>
</dbReference>
<dbReference type="AlphaFoldDB" id="Q1M505"/>
<dbReference type="GO" id="GO:0015808">
    <property type="term" value="P:L-alanine transport"/>
    <property type="evidence" value="ECO:0007669"/>
    <property type="project" value="TreeGrafter"/>
</dbReference>
<dbReference type="InterPro" id="IPR003439">
    <property type="entry name" value="ABC_transporter-like_ATP-bd"/>
</dbReference>
<dbReference type="PANTHER" id="PTHR45772:SF7">
    <property type="entry name" value="AMINO ACID ABC TRANSPORTER ATP-BINDING PROTEIN"/>
    <property type="match status" value="1"/>
</dbReference>
<evidence type="ECO:0000313" key="5">
    <source>
        <dbReference type="EMBL" id="CAK11812.1"/>
    </source>
</evidence>
<reference evidence="5 6" key="1">
    <citation type="journal article" date="2006" name="Genome Biol.">
        <title>The genome of Rhizobium leguminosarum has recognizable core and accessory components.</title>
        <authorList>
            <person name="Young J.W."/>
            <person name="Crossman L.C."/>
            <person name="Johnston A.W.B."/>
            <person name="Thomson N.R."/>
            <person name="Ghazoui Z.F."/>
            <person name="Hull K.H."/>
            <person name="Wexler M."/>
            <person name="Curson A.R.J."/>
            <person name="Todd J.D."/>
            <person name="Poole P.S."/>
            <person name="Mauchline T.H."/>
            <person name="East A.K."/>
            <person name="Quail M.A."/>
            <person name="Churcher C."/>
            <person name="Arrowsmith C."/>
            <person name="Cherevach A."/>
            <person name="Chillingworth T."/>
            <person name="Clarke K."/>
            <person name="Cronin A."/>
            <person name="Davis P."/>
            <person name="Fraser A."/>
            <person name="Hance Z."/>
            <person name="Hauser H."/>
            <person name="Jagels K."/>
            <person name="Moule S."/>
            <person name="Mungall K."/>
            <person name="Norbertczak H."/>
            <person name="Rabbinowitsch E."/>
            <person name="Sanders M."/>
            <person name="Simmonds M."/>
            <person name="Whitehead S."/>
            <person name="Parkhill J."/>
        </authorList>
    </citation>
    <scope>NUCLEOTIDE SEQUENCE [LARGE SCALE GENOMIC DNA]</scope>
    <source>
        <strain evidence="6">DSM 114642 / LMG 32736 / 3841</strain>
    </source>
</reference>
<dbReference type="HOGENOM" id="CLU_000604_1_2_5"/>
<proteinExistence type="predicted"/>
<dbReference type="GO" id="GO:0005886">
    <property type="term" value="C:plasma membrane"/>
    <property type="evidence" value="ECO:0007669"/>
    <property type="project" value="TreeGrafter"/>
</dbReference>
<evidence type="ECO:0000256" key="1">
    <source>
        <dbReference type="ARBA" id="ARBA00022448"/>
    </source>
</evidence>
<dbReference type="EMBL" id="AM236086">
    <property type="protein sequence ID" value="CAK11812.1"/>
    <property type="molecule type" value="Genomic_DNA"/>
</dbReference>
<evidence type="ECO:0000259" key="4">
    <source>
        <dbReference type="PROSITE" id="PS50893"/>
    </source>
</evidence>
<keyword evidence="6" id="KW-1185">Reference proteome</keyword>
<dbReference type="SUPFAM" id="SSF52540">
    <property type="entry name" value="P-loop containing nucleoside triphosphate hydrolases"/>
    <property type="match status" value="1"/>
</dbReference>
<dbReference type="PROSITE" id="PS50893">
    <property type="entry name" value="ABC_TRANSPORTER_2"/>
    <property type="match status" value="1"/>
</dbReference>
<dbReference type="GO" id="GO:0016887">
    <property type="term" value="F:ATP hydrolysis activity"/>
    <property type="evidence" value="ECO:0007669"/>
    <property type="project" value="InterPro"/>
</dbReference>
<keyword evidence="3 5" id="KW-0067">ATP-binding</keyword>
<dbReference type="GO" id="GO:0005524">
    <property type="term" value="F:ATP binding"/>
    <property type="evidence" value="ECO:0007669"/>
    <property type="project" value="UniProtKB-KW"/>
</dbReference>
<dbReference type="GO" id="GO:0042941">
    <property type="term" value="P:D-alanine transmembrane transport"/>
    <property type="evidence" value="ECO:0007669"/>
    <property type="project" value="TreeGrafter"/>
</dbReference>
<sequence length="255" mass="27067">MARGLLGAPPILGGMGLAILELDGVSKKFGALTVAEQISFAVGEGEALGIIGPNGAGKSTLFNLITGNIPADSGSIRFLGSDVTRTPPMARCLSGMGRTFQIPQPFEKLTVFENLLVAGAFGSRRREAEVSDRCAEILVDTGLIDQANVLAGSLSLLQRKRLELARALATEPKLLLLDEIAGGLTEGECRSLVATIRAIHARGVAVIWIEHVLHALNSVVERLLVLHFGKVIGIGKPEDIMASRDVREIYLGIEI</sequence>
<dbReference type="GO" id="GO:0015188">
    <property type="term" value="F:L-isoleucine transmembrane transporter activity"/>
    <property type="evidence" value="ECO:0007669"/>
    <property type="project" value="TreeGrafter"/>
</dbReference>
<evidence type="ECO:0000313" key="6">
    <source>
        <dbReference type="Proteomes" id="UP000006575"/>
    </source>
</evidence>
<organism evidence="5 6">
    <name type="scientific">Rhizobium johnstonii (strain DSM 114642 / LMG 32736 / 3841)</name>
    <name type="common">Rhizobium leguminosarum bv. viciae</name>
    <dbReference type="NCBI Taxonomy" id="216596"/>
    <lineage>
        <taxon>Bacteria</taxon>
        <taxon>Pseudomonadati</taxon>
        <taxon>Pseudomonadota</taxon>
        <taxon>Alphaproteobacteria</taxon>
        <taxon>Hyphomicrobiales</taxon>
        <taxon>Rhizobiaceae</taxon>
        <taxon>Rhizobium/Agrobacterium group</taxon>
        <taxon>Rhizobium</taxon>
        <taxon>Rhizobium johnstonii</taxon>
    </lineage>
</organism>
<evidence type="ECO:0000256" key="3">
    <source>
        <dbReference type="ARBA" id="ARBA00022840"/>
    </source>
</evidence>
<dbReference type="GO" id="GO:0015192">
    <property type="term" value="F:L-phenylalanine transmembrane transporter activity"/>
    <property type="evidence" value="ECO:0007669"/>
    <property type="project" value="TreeGrafter"/>
</dbReference>
<dbReference type="InterPro" id="IPR051120">
    <property type="entry name" value="ABC_AA/LPS_Transport"/>
</dbReference>
<geneLocation type="plasmid" evidence="6">
    <name>pRL12</name>
</geneLocation>
<keyword evidence="2" id="KW-0547">Nucleotide-binding</keyword>
<dbReference type="InterPro" id="IPR003593">
    <property type="entry name" value="AAA+_ATPase"/>
</dbReference>
<gene>
    <name evidence="5" type="ordered locus">pRL120098</name>
</gene>
<dbReference type="Gene3D" id="3.40.50.300">
    <property type="entry name" value="P-loop containing nucleotide triphosphate hydrolases"/>
    <property type="match status" value="1"/>
</dbReference>
<dbReference type="Pfam" id="PF00005">
    <property type="entry name" value="ABC_tran"/>
    <property type="match status" value="1"/>
</dbReference>
<dbReference type="GO" id="GO:1903805">
    <property type="term" value="P:L-valine import across plasma membrane"/>
    <property type="evidence" value="ECO:0007669"/>
    <property type="project" value="TreeGrafter"/>
</dbReference>
<dbReference type="SMART" id="SM00382">
    <property type="entry name" value="AAA"/>
    <property type="match status" value="1"/>
</dbReference>
<keyword evidence="1" id="KW-0813">Transport</keyword>
<dbReference type="PANTHER" id="PTHR45772">
    <property type="entry name" value="CONSERVED COMPONENT OF ABC TRANSPORTER FOR NATURAL AMINO ACIDS-RELATED"/>
    <property type="match status" value="1"/>
</dbReference>
<protein>
    <submittedName>
        <fullName evidence="5">ATP-binding ABC transporter component</fullName>
    </submittedName>
</protein>
<dbReference type="GO" id="GO:1903806">
    <property type="term" value="P:L-isoleucine import across plasma membrane"/>
    <property type="evidence" value="ECO:0007669"/>
    <property type="project" value="TreeGrafter"/>
</dbReference>
<dbReference type="InterPro" id="IPR027417">
    <property type="entry name" value="P-loop_NTPase"/>
</dbReference>
<dbReference type="EnsemblBacteria" id="CAK11812">
    <property type="protein sequence ID" value="CAK11812"/>
    <property type="gene ID" value="pRL120098"/>
</dbReference>
<dbReference type="KEGG" id="rle:pRL120098"/>
<dbReference type="CDD" id="cd03219">
    <property type="entry name" value="ABC_Mj1267_LivG_branched"/>
    <property type="match status" value="1"/>
</dbReference>
<accession>Q1M505</accession>
<name>Q1M505_RHIJ3</name>
<dbReference type="Proteomes" id="UP000006575">
    <property type="component" value="Plasmid pRL12"/>
</dbReference>